<dbReference type="Ensembl" id="ENSCMIT00000018049.1">
    <property type="protein sequence ID" value="ENSCMIP00000017709.1"/>
    <property type="gene ID" value="ENSCMIG00000008420.1"/>
</dbReference>
<dbReference type="GeneID" id="103189344"/>
<feature type="compositionally biased region" description="Acidic residues" evidence="1">
    <location>
        <begin position="111"/>
        <end position="131"/>
    </location>
</feature>
<accession>A0A4W3I9S2</accession>
<keyword evidence="3" id="KW-1185">Reference proteome</keyword>
<reference evidence="2" key="4">
    <citation type="submission" date="2025-08" db="UniProtKB">
        <authorList>
            <consortium name="Ensembl"/>
        </authorList>
    </citation>
    <scope>IDENTIFICATION</scope>
</reference>
<dbReference type="RefSeq" id="XP_007907884.1">
    <property type="nucleotide sequence ID" value="XM_007909693.2"/>
</dbReference>
<dbReference type="PANTHER" id="PTHR28674:SF1">
    <property type="entry name" value="NOP PROTEIN CHAPERONE 1"/>
    <property type="match status" value="1"/>
</dbReference>
<dbReference type="GO" id="GO:0000492">
    <property type="term" value="P:box C/D snoRNP assembly"/>
    <property type="evidence" value="ECO:0007669"/>
    <property type="project" value="InterPro"/>
</dbReference>
<dbReference type="Proteomes" id="UP000314986">
    <property type="component" value="Unassembled WGS sequence"/>
</dbReference>
<name>A0A4W3I9S2_CALMI</name>
<evidence type="ECO:0000313" key="2">
    <source>
        <dbReference type="Ensembl" id="ENSCMIP00000017709.1"/>
    </source>
</evidence>
<reference evidence="3" key="1">
    <citation type="journal article" date="2006" name="Science">
        <title>Ancient noncoding elements conserved in the human genome.</title>
        <authorList>
            <person name="Venkatesh B."/>
            <person name="Kirkness E.F."/>
            <person name="Loh Y.H."/>
            <person name="Halpern A.L."/>
            <person name="Lee A.P."/>
            <person name="Johnson J."/>
            <person name="Dandona N."/>
            <person name="Viswanathan L.D."/>
            <person name="Tay A."/>
            <person name="Venter J.C."/>
            <person name="Strausberg R.L."/>
            <person name="Brenner S."/>
        </authorList>
    </citation>
    <scope>NUCLEOTIDE SEQUENCE [LARGE SCALE GENOMIC DNA]</scope>
</reference>
<dbReference type="AlphaFoldDB" id="A0A4W3I9S2"/>
<dbReference type="PANTHER" id="PTHR28674">
    <property type="entry name" value="SIMILAR TO DNA SEGMENT, CHR 10, WAYNE STATE UNIVERSITY 102,-EXPRESSED"/>
    <property type="match status" value="1"/>
</dbReference>
<reference evidence="3" key="2">
    <citation type="journal article" date="2007" name="PLoS Biol.">
        <title>Survey sequencing and comparative analysis of the elephant shark (Callorhinchus milii) genome.</title>
        <authorList>
            <person name="Venkatesh B."/>
            <person name="Kirkness E.F."/>
            <person name="Loh Y.H."/>
            <person name="Halpern A.L."/>
            <person name="Lee A.P."/>
            <person name="Johnson J."/>
            <person name="Dandona N."/>
            <person name="Viswanathan L.D."/>
            <person name="Tay A."/>
            <person name="Venter J.C."/>
            <person name="Strausberg R.L."/>
            <person name="Brenner S."/>
        </authorList>
    </citation>
    <scope>NUCLEOTIDE SEQUENCE [LARGE SCALE GENOMIC DNA]</scope>
</reference>
<dbReference type="GO" id="GO:0062064">
    <property type="term" value="F:box C/D methylation guide snoRNP complex binding"/>
    <property type="evidence" value="ECO:0007669"/>
    <property type="project" value="TreeGrafter"/>
</dbReference>
<dbReference type="InParanoid" id="A0A4W3I9S2"/>
<organism evidence="2 3">
    <name type="scientific">Callorhinchus milii</name>
    <name type="common">Ghost shark</name>
    <dbReference type="NCBI Taxonomy" id="7868"/>
    <lineage>
        <taxon>Eukaryota</taxon>
        <taxon>Metazoa</taxon>
        <taxon>Chordata</taxon>
        <taxon>Craniata</taxon>
        <taxon>Vertebrata</taxon>
        <taxon>Chondrichthyes</taxon>
        <taxon>Holocephali</taxon>
        <taxon>Chimaeriformes</taxon>
        <taxon>Callorhinchidae</taxon>
        <taxon>Callorhinchus</taxon>
    </lineage>
</organism>
<dbReference type="GeneTree" id="ENSGT00940000165155"/>
<dbReference type="InterPro" id="IPR027921">
    <property type="entry name" value="NOPCHAP1"/>
</dbReference>
<dbReference type="OMA" id="VCIKMEL"/>
<sequence>MAVSSACVDSAVSRSRELLSAGNGTDFERKLLISPKLLSKNDPPQIVKVPRSSVLDRLQSFLPQMAKANEDLRKQMEMTDSSQFDIENVEDCPDKLIEMNVSVFEMSDSNESGEEIVNSDEDSSQSEDEAFSEVTEANLKLPKPQGQKRKIEIISSNSTE</sequence>
<protein>
    <submittedName>
        <fullName evidence="2">Uncharacterized protein</fullName>
    </submittedName>
</protein>
<dbReference type="KEGG" id="cmk:103189344"/>
<evidence type="ECO:0000256" key="1">
    <source>
        <dbReference type="SAM" id="MobiDB-lite"/>
    </source>
</evidence>
<reference evidence="2" key="5">
    <citation type="submission" date="2025-09" db="UniProtKB">
        <authorList>
            <consortium name="Ensembl"/>
        </authorList>
    </citation>
    <scope>IDENTIFICATION</scope>
</reference>
<proteinExistence type="predicted"/>
<dbReference type="Pfam" id="PF15370">
    <property type="entry name" value="NOPCHAP1"/>
    <property type="match status" value="1"/>
</dbReference>
<gene>
    <name evidence="2" type="primary">nopchap1</name>
</gene>
<evidence type="ECO:0000313" key="3">
    <source>
        <dbReference type="Proteomes" id="UP000314986"/>
    </source>
</evidence>
<dbReference type="STRING" id="7868.ENSCMIP00000017709"/>
<dbReference type="OrthoDB" id="1112980at2759"/>
<feature type="region of interest" description="Disordered" evidence="1">
    <location>
        <begin position="107"/>
        <end position="160"/>
    </location>
</feature>
<reference evidence="3" key="3">
    <citation type="journal article" date="2014" name="Nature">
        <title>Elephant shark genome provides unique insights into gnathostome evolution.</title>
        <authorList>
            <consortium name="International Elephant Shark Genome Sequencing Consortium"/>
            <person name="Venkatesh B."/>
            <person name="Lee A.P."/>
            <person name="Ravi V."/>
            <person name="Maurya A.K."/>
            <person name="Lian M.M."/>
            <person name="Swann J.B."/>
            <person name="Ohta Y."/>
            <person name="Flajnik M.F."/>
            <person name="Sutoh Y."/>
            <person name="Kasahara M."/>
            <person name="Hoon S."/>
            <person name="Gangu V."/>
            <person name="Roy S.W."/>
            <person name="Irimia M."/>
            <person name="Korzh V."/>
            <person name="Kondrychyn I."/>
            <person name="Lim Z.W."/>
            <person name="Tay B.H."/>
            <person name="Tohari S."/>
            <person name="Kong K.W."/>
            <person name="Ho S."/>
            <person name="Lorente-Galdos B."/>
            <person name="Quilez J."/>
            <person name="Marques-Bonet T."/>
            <person name="Raney B.J."/>
            <person name="Ingham P.W."/>
            <person name="Tay A."/>
            <person name="Hillier L.W."/>
            <person name="Minx P."/>
            <person name="Boehm T."/>
            <person name="Wilson R.K."/>
            <person name="Brenner S."/>
            <person name="Warren W.C."/>
        </authorList>
    </citation>
    <scope>NUCLEOTIDE SEQUENCE [LARGE SCALE GENOMIC DNA]</scope>
</reference>